<name>A0A8A1MN22_AJECA</name>
<sequence>MKTLYSFTSPDIRARTARPVAFRRSHWDIRCRLSYVAYLCVACANKQPKAFTLATPNSSMPPEDHQRTSIGLARYYPLKLGCESMDRDLRYAAAARQQTFETAISAVTCVFLFCLLYKAYAANHRLAYFCSTSLSGSVGGRIEMMRTDIRQIFSLMAFLSAFLPRPIVSPGPICNDPYTPSVGSSRPDVHRNAEERKITRYHIDNPEEILRIVGYCGIFYGPTLGPTVSAHALLASSDEAIPVRCSWEVFKKAKDARWAVHYVGEDWDIVDEKFGRNKKS</sequence>
<accession>A0A8A1MN22</accession>
<evidence type="ECO:0000313" key="2">
    <source>
        <dbReference type="Proteomes" id="UP000663671"/>
    </source>
</evidence>
<protein>
    <submittedName>
        <fullName evidence="1">Uncharacterized protein</fullName>
    </submittedName>
</protein>
<organism evidence="1 2">
    <name type="scientific">Ajellomyces capsulatus</name>
    <name type="common">Darling's disease fungus</name>
    <name type="synonym">Histoplasma capsulatum</name>
    <dbReference type="NCBI Taxonomy" id="5037"/>
    <lineage>
        <taxon>Eukaryota</taxon>
        <taxon>Fungi</taxon>
        <taxon>Dikarya</taxon>
        <taxon>Ascomycota</taxon>
        <taxon>Pezizomycotina</taxon>
        <taxon>Eurotiomycetes</taxon>
        <taxon>Eurotiomycetidae</taxon>
        <taxon>Onygenales</taxon>
        <taxon>Ajellomycetaceae</taxon>
        <taxon>Histoplasma</taxon>
    </lineage>
</organism>
<dbReference type="VEuPathDB" id="FungiDB:I7I51_06873"/>
<dbReference type="Proteomes" id="UP000663671">
    <property type="component" value="Chromosome 3"/>
</dbReference>
<proteinExistence type="predicted"/>
<evidence type="ECO:0000313" key="1">
    <source>
        <dbReference type="EMBL" id="QSS66022.1"/>
    </source>
</evidence>
<dbReference type="AlphaFoldDB" id="A0A8A1MN22"/>
<dbReference type="EMBL" id="CP069115">
    <property type="protein sequence ID" value="QSS66022.1"/>
    <property type="molecule type" value="Genomic_DNA"/>
</dbReference>
<gene>
    <name evidence="1" type="ORF">I7I51_06873</name>
</gene>
<reference evidence="1" key="1">
    <citation type="submission" date="2021-01" db="EMBL/GenBank/DDBJ databases">
        <title>Chromosome-level genome assembly of a human fungal pathogen reveals clustering of transcriptionally co-regulated genes.</title>
        <authorList>
            <person name="Voorhies M."/>
            <person name="Cohen S."/>
            <person name="Shea T.P."/>
            <person name="Petrus S."/>
            <person name="Munoz J.F."/>
            <person name="Poplawski S."/>
            <person name="Goldman W.E."/>
            <person name="Michael T."/>
            <person name="Cuomo C.A."/>
            <person name="Sil A."/>
            <person name="Beyhan S."/>
        </authorList>
    </citation>
    <scope>NUCLEOTIDE SEQUENCE</scope>
    <source>
        <strain evidence="1">WU24</strain>
    </source>
</reference>